<evidence type="ECO:0000313" key="3">
    <source>
        <dbReference type="Proteomes" id="UP001159363"/>
    </source>
</evidence>
<dbReference type="Proteomes" id="UP001159363">
    <property type="component" value="Chromosome X"/>
</dbReference>
<feature type="region of interest" description="Disordered" evidence="1">
    <location>
        <begin position="259"/>
        <end position="300"/>
    </location>
</feature>
<dbReference type="EMBL" id="JARBHB010000004">
    <property type="protein sequence ID" value="KAJ8885298.1"/>
    <property type="molecule type" value="Genomic_DNA"/>
</dbReference>
<organism evidence="2 3">
    <name type="scientific">Dryococelus australis</name>
    <dbReference type="NCBI Taxonomy" id="614101"/>
    <lineage>
        <taxon>Eukaryota</taxon>
        <taxon>Metazoa</taxon>
        <taxon>Ecdysozoa</taxon>
        <taxon>Arthropoda</taxon>
        <taxon>Hexapoda</taxon>
        <taxon>Insecta</taxon>
        <taxon>Pterygota</taxon>
        <taxon>Neoptera</taxon>
        <taxon>Polyneoptera</taxon>
        <taxon>Phasmatodea</taxon>
        <taxon>Verophasmatodea</taxon>
        <taxon>Anareolatae</taxon>
        <taxon>Phasmatidae</taxon>
        <taxon>Eurycanthinae</taxon>
        <taxon>Dryococelus</taxon>
    </lineage>
</organism>
<reference evidence="2 3" key="1">
    <citation type="submission" date="2023-02" db="EMBL/GenBank/DDBJ databases">
        <title>LHISI_Scaffold_Assembly.</title>
        <authorList>
            <person name="Stuart O.P."/>
            <person name="Cleave R."/>
            <person name="Magrath M.J.L."/>
            <person name="Mikheyev A.S."/>
        </authorList>
    </citation>
    <scope>NUCLEOTIDE SEQUENCE [LARGE SCALE GENOMIC DNA]</scope>
    <source>
        <strain evidence="2">Daus_M_001</strain>
        <tissue evidence="2">Leg muscle</tissue>
    </source>
</reference>
<gene>
    <name evidence="2" type="ORF">PR048_011495</name>
</gene>
<comment type="caution">
    <text evidence="2">The sequence shown here is derived from an EMBL/GenBank/DDBJ whole genome shotgun (WGS) entry which is preliminary data.</text>
</comment>
<protein>
    <submittedName>
        <fullName evidence="2">Uncharacterized protein</fullName>
    </submittedName>
</protein>
<keyword evidence="3" id="KW-1185">Reference proteome</keyword>
<accession>A0ABQ9HLR1</accession>
<sequence>MHVSPLLLPRLRLSTDRYVAEWKDSGPAEISEKTRQSVASSGTISTCINLGLTPSGIEPSLPRWEVSSVTTTPLWPAPAKDVLIPPRAVFAVSCVSRKLKKGVHPPPPAGPVWEAVRMRKETSKGRMHTCTADGIYQAIPHRKLTWRLAIAAHAYIVRAGQRSVGRYKIILVGGGKIAATTAVITGPIQFVTVAWYWGNMLIDAIHISALKGGRMMDEAERVGAQCPRLTTTHRQTTDLPDRTLSTYLFIQAGGHKLPRGITKSERQGRRYSGPATEEELKLTTTEPMNTSSKEKVESNLTCPHDRSFGCQTVEAPTEHRANIVDIEEWLSASSS</sequence>
<evidence type="ECO:0000313" key="2">
    <source>
        <dbReference type="EMBL" id="KAJ8885298.1"/>
    </source>
</evidence>
<evidence type="ECO:0000256" key="1">
    <source>
        <dbReference type="SAM" id="MobiDB-lite"/>
    </source>
</evidence>
<name>A0ABQ9HLR1_9NEOP</name>
<proteinExistence type="predicted"/>